<proteinExistence type="predicted"/>
<evidence type="ECO:0000313" key="2">
    <source>
        <dbReference type="EMBL" id="OWP07143.1"/>
    </source>
</evidence>
<dbReference type="Proteomes" id="UP000242519">
    <property type="component" value="Unassembled WGS sequence"/>
</dbReference>
<accession>A0A218ZHW2</accession>
<gene>
    <name evidence="2" type="ORF">B2J93_6723</name>
</gene>
<evidence type="ECO:0000256" key="1">
    <source>
        <dbReference type="SAM" id="MobiDB-lite"/>
    </source>
</evidence>
<dbReference type="InParanoid" id="A0A218ZHW2"/>
<organism evidence="2 3">
    <name type="scientific">Diplocarpon coronariae</name>
    <dbReference type="NCBI Taxonomy" id="2795749"/>
    <lineage>
        <taxon>Eukaryota</taxon>
        <taxon>Fungi</taxon>
        <taxon>Dikarya</taxon>
        <taxon>Ascomycota</taxon>
        <taxon>Pezizomycotina</taxon>
        <taxon>Leotiomycetes</taxon>
        <taxon>Helotiales</taxon>
        <taxon>Drepanopezizaceae</taxon>
        <taxon>Diplocarpon</taxon>
    </lineage>
</organism>
<evidence type="ECO:0000313" key="3">
    <source>
        <dbReference type="Proteomes" id="UP000242519"/>
    </source>
</evidence>
<feature type="region of interest" description="Disordered" evidence="1">
    <location>
        <begin position="22"/>
        <end position="59"/>
    </location>
</feature>
<keyword evidence="3" id="KW-1185">Reference proteome</keyword>
<comment type="caution">
    <text evidence="2">The sequence shown here is derived from an EMBL/GenBank/DDBJ whole genome shotgun (WGS) entry which is preliminary data.</text>
</comment>
<reference evidence="2 3" key="1">
    <citation type="submission" date="2017-04" db="EMBL/GenBank/DDBJ databases">
        <title>Draft genome sequence of Marssonina coronaria NL1: causal agent of apple blotch.</title>
        <authorList>
            <person name="Cheng Q."/>
        </authorList>
    </citation>
    <scope>NUCLEOTIDE SEQUENCE [LARGE SCALE GENOMIC DNA]</scope>
    <source>
        <strain evidence="2 3">NL1</strain>
    </source>
</reference>
<protein>
    <submittedName>
        <fullName evidence="2">Uncharacterized protein</fullName>
    </submittedName>
</protein>
<dbReference type="EMBL" id="MZNU01000020">
    <property type="protein sequence ID" value="OWP07143.1"/>
    <property type="molecule type" value="Genomic_DNA"/>
</dbReference>
<sequence>MVMVMEMVMVMVDGRWSLVADTEQSSRGGSRLLAGNRGNEGTGRQTPAAGVAGSDRSSRPPVWWREKMVARIVDYDMCILTDASPSSTIPRWSCGPGTTEAAAAADDPADQQTSRRADAPTSRSTVECRPSPRPPRSKNGPAGVSFSPLAQGGRGQLPPVPPSARPVRFG</sequence>
<name>A0A218ZHW2_9HELO</name>
<feature type="region of interest" description="Disordered" evidence="1">
    <location>
        <begin position="83"/>
        <end position="170"/>
    </location>
</feature>
<dbReference type="AlphaFoldDB" id="A0A218ZHW2"/>